<name>A0A291LBC7_9CAUD</name>
<evidence type="ECO:0000313" key="2">
    <source>
        <dbReference type="Proteomes" id="UP000229963"/>
    </source>
</evidence>
<dbReference type="EMBL" id="MF614100">
    <property type="protein sequence ID" value="ATI16436.1"/>
    <property type="molecule type" value="Genomic_DNA"/>
</dbReference>
<accession>A0A291LBC7</accession>
<dbReference type="GeneID" id="54983041"/>
<keyword evidence="2" id="KW-1185">Reference proteome</keyword>
<reference evidence="2" key="1">
    <citation type="submission" date="2017-08" db="EMBL/GenBank/DDBJ databases">
        <authorList>
            <person name="Zhao F."/>
            <person name="Pan X."/>
            <person name="Tong Y."/>
        </authorList>
    </citation>
    <scope>NUCLEOTIDE SEQUENCE [LARGE SCALE GENOMIC DNA]</scope>
</reference>
<proteinExistence type="predicted"/>
<sequence>MKEITTTQAARVFEVTPRGGFVTLALAYHPNTDEPEIAVMVSGGEQGNTFLSRGVGVVVMARTMAKFGNQMPTVDQVLEFNETNGAQKIHEEILAGYSLDDVMAIWKFHISRGNPRGVVDLPIPAAEADVEPIIQLLAAQAQGNA</sequence>
<dbReference type="RefSeq" id="YP_009792832.1">
    <property type="nucleotide sequence ID" value="NC_047862.1"/>
</dbReference>
<evidence type="ECO:0000313" key="1">
    <source>
        <dbReference type="EMBL" id="ATI16436.1"/>
    </source>
</evidence>
<dbReference type="Proteomes" id="UP000229963">
    <property type="component" value="Segment"/>
</dbReference>
<dbReference type="KEGG" id="vg:54983041"/>
<organism evidence="1 2">
    <name type="scientific">Klebsiella phage vB_KpnS_IME279</name>
    <dbReference type="NCBI Taxonomy" id="2041211"/>
    <lineage>
        <taxon>Viruses</taxon>
        <taxon>Duplodnaviria</taxon>
        <taxon>Heunggongvirae</taxon>
        <taxon>Uroviricota</taxon>
        <taxon>Caudoviricetes</taxon>
        <taxon>Sortsnevirus</taxon>
        <taxon>Sortsnevirus IME279</taxon>
    </lineage>
</organism>
<protein>
    <submittedName>
        <fullName evidence="1">Uncharacterized protein</fullName>
    </submittedName>
</protein>